<keyword evidence="7" id="KW-1185">Reference proteome</keyword>
<proteinExistence type="inferred from homology"/>
<dbReference type="InterPro" id="IPR000206">
    <property type="entry name" value="Ribosomal_bL12"/>
</dbReference>
<evidence type="ECO:0000313" key="6">
    <source>
        <dbReference type="Ensembl" id="ENSCINP00000023952.2"/>
    </source>
</evidence>
<evidence type="ECO:0000256" key="2">
    <source>
        <dbReference type="ARBA" id="ARBA00022980"/>
    </source>
</evidence>
<dbReference type="FunCoup" id="F6RGQ1">
    <property type="interactions" value="255"/>
</dbReference>
<reference evidence="6" key="3">
    <citation type="submission" date="2025-08" db="UniProtKB">
        <authorList>
            <consortium name="Ensembl"/>
        </authorList>
    </citation>
    <scope>IDENTIFICATION</scope>
</reference>
<feature type="domain" description="Large ribosomal subunit protein bL12 oligomerization" evidence="5">
    <location>
        <begin position="56"/>
        <end position="104"/>
    </location>
</feature>
<dbReference type="GeneTree" id="ENSGT00390000000190"/>
<dbReference type="HAMAP" id="MF_00368">
    <property type="entry name" value="Ribosomal_bL12"/>
    <property type="match status" value="1"/>
</dbReference>
<dbReference type="GO" id="GO:0003735">
    <property type="term" value="F:structural constituent of ribosome"/>
    <property type="evidence" value="ECO:0000318"/>
    <property type="project" value="GO_Central"/>
</dbReference>
<evidence type="ECO:0008006" key="8">
    <source>
        <dbReference type="Google" id="ProtNLM"/>
    </source>
</evidence>
<reference evidence="7" key="1">
    <citation type="journal article" date="2002" name="Science">
        <title>The draft genome of Ciona intestinalis: insights into chordate and vertebrate origins.</title>
        <authorList>
            <person name="Dehal P."/>
            <person name="Satou Y."/>
            <person name="Campbell R.K."/>
            <person name="Chapman J."/>
            <person name="Degnan B."/>
            <person name="De Tomaso A."/>
            <person name="Davidson B."/>
            <person name="Di Gregorio A."/>
            <person name="Gelpke M."/>
            <person name="Goodstein D.M."/>
            <person name="Harafuji N."/>
            <person name="Hastings K.E."/>
            <person name="Ho I."/>
            <person name="Hotta K."/>
            <person name="Huang W."/>
            <person name="Kawashima T."/>
            <person name="Lemaire P."/>
            <person name="Martinez D."/>
            <person name="Meinertzhagen I.A."/>
            <person name="Necula S."/>
            <person name="Nonaka M."/>
            <person name="Putnam N."/>
            <person name="Rash S."/>
            <person name="Saiga H."/>
            <person name="Satake M."/>
            <person name="Terry A."/>
            <person name="Yamada L."/>
            <person name="Wang H.G."/>
            <person name="Awazu S."/>
            <person name="Azumi K."/>
            <person name="Boore J."/>
            <person name="Branno M."/>
            <person name="Chin-Bow S."/>
            <person name="DeSantis R."/>
            <person name="Doyle S."/>
            <person name="Francino P."/>
            <person name="Keys D.N."/>
            <person name="Haga S."/>
            <person name="Hayashi H."/>
            <person name="Hino K."/>
            <person name="Imai K.S."/>
            <person name="Inaba K."/>
            <person name="Kano S."/>
            <person name="Kobayashi K."/>
            <person name="Kobayashi M."/>
            <person name="Lee B.I."/>
            <person name="Makabe K.W."/>
            <person name="Manohar C."/>
            <person name="Matassi G."/>
            <person name="Medina M."/>
            <person name="Mochizuki Y."/>
            <person name="Mount S."/>
            <person name="Morishita T."/>
            <person name="Miura S."/>
            <person name="Nakayama A."/>
            <person name="Nishizaka S."/>
            <person name="Nomoto H."/>
            <person name="Ohta F."/>
            <person name="Oishi K."/>
            <person name="Rigoutsos I."/>
            <person name="Sano M."/>
            <person name="Sasaki A."/>
            <person name="Sasakura Y."/>
            <person name="Shoguchi E."/>
            <person name="Shin-i T."/>
            <person name="Spagnuolo A."/>
            <person name="Stainier D."/>
            <person name="Suzuki M.M."/>
            <person name="Tassy O."/>
            <person name="Takatori N."/>
            <person name="Tokuoka M."/>
            <person name="Yagi K."/>
            <person name="Yoshizaki F."/>
            <person name="Wada S."/>
            <person name="Zhang C."/>
            <person name="Hyatt P.D."/>
            <person name="Larimer F."/>
            <person name="Detter C."/>
            <person name="Doggett N."/>
            <person name="Glavina T."/>
            <person name="Hawkins T."/>
            <person name="Richardson P."/>
            <person name="Lucas S."/>
            <person name="Kohara Y."/>
            <person name="Levine M."/>
            <person name="Satoh N."/>
            <person name="Rokhsar D.S."/>
        </authorList>
    </citation>
    <scope>NUCLEOTIDE SEQUENCE [LARGE SCALE GENOMIC DNA]</scope>
</reference>
<dbReference type="Pfam" id="PF00542">
    <property type="entry name" value="Ribosomal_L12"/>
    <property type="match status" value="1"/>
</dbReference>
<keyword evidence="3" id="KW-0687">Ribonucleoprotein</keyword>
<evidence type="ECO:0000259" key="5">
    <source>
        <dbReference type="Pfam" id="PF16320"/>
    </source>
</evidence>
<dbReference type="STRING" id="7719.ENSCINP00000023952"/>
<dbReference type="InterPro" id="IPR036235">
    <property type="entry name" value="Ribosomal_bL12_oligo_N_sf"/>
</dbReference>
<dbReference type="EMBL" id="EAAA01002976">
    <property type="status" value="NOT_ANNOTATED_CDS"/>
    <property type="molecule type" value="Genomic_DNA"/>
</dbReference>
<dbReference type="OMA" id="LEDKWGV"/>
<dbReference type="SUPFAM" id="SSF48300">
    <property type="entry name" value="Ribosomal protein L7/12, oligomerisation (N-terminal) domain"/>
    <property type="match status" value="1"/>
</dbReference>
<dbReference type="GO" id="GO:0003729">
    <property type="term" value="F:mRNA binding"/>
    <property type="evidence" value="ECO:0000318"/>
    <property type="project" value="GO_Central"/>
</dbReference>
<sequence length="184" mass="20213">MWRIIRPTVKCLSAVNKSSALHTRVLLSRTATTNAAVEEPLPPPERDNEARVFEPKIVNLVDSISSLTLREVADLNELLKSTLNIKDTPMMAAQVAAPAAAAEAEEKQAVPEKTEFGVKLLEFSPADKIKLIKAIKAVKENFNLVQAKKFVESLPQIVKDEASKEEAEEMKKILEEAGGKVDIV</sequence>
<dbReference type="Proteomes" id="UP000008144">
    <property type="component" value="Chromosome 9"/>
</dbReference>
<evidence type="ECO:0000259" key="4">
    <source>
        <dbReference type="Pfam" id="PF00542"/>
    </source>
</evidence>
<dbReference type="InterPro" id="IPR013823">
    <property type="entry name" value="Ribosomal_bL12_C"/>
</dbReference>
<dbReference type="Gene3D" id="3.30.1390.10">
    <property type="match status" value="1"/>
</dbReference>
<dbReference type="InterPro" id="IPR014719">
    <property type="entry name" value="Ribosomal_bL12_C/ClpS-like"/>
</dbReference>
<dbReference type="Pfam" id="PF16320">
    <property type="entry name" value="Ribosomal_L12_N"/>
    <property type="match status" value="1"/>
</dbReference>
<dbReference type="GO" id="GO:0006412">
    <property type="term" value="P:translation"/>
    <property type="evidence" value="ECO:0000318"/>
    <property type="project" value="GO_Central"/>
</dbReference>
<reference evidence="6" key="2">
    <citation type="journal article" date="2008" name="Genome Biol.">
        <title>Improved genome assembly and evidence-based global gene model set for the chordate Ciona intestinalis: new insight into intron and operon populations.</title>
        <authorList>
            <person name="Satou Y."/>
            <person name="Mineta K."/>
            <person name="Ogasawara M."/>
            <person name="Sasakura Y."/>
            <person name="Shoguchi E."/>
            <person name="Ueno K."/>
            <person name="Yamada L."/>
            <person name="Matsumoto J."/>
            <person name="Wasserscheid J."/>
            <person name="Dewar K."/>
            <person name="Wiley G.B."/>
            <person name="Macmil S.L."/>
            <person name="Roe B.A."/>
            <person name="Zeller R.W."/>
            <person name="Hastings K.E."/>
            <person name="Lemaire P."/>
            <person name="Lindquist E."/>
            <person name="Endo T."/>
            <person name="Hotta K."/>
            <person name="Inaba K."/>
        </authorList>
    </citation>
    <scope>NUCLEOTIDE SEQUENCE [LARGE SCALE GENOMIC DNA]</scope>
    <source>
        <strain evidence="6">wild type</strain>
    </source>
</reference>
<organism evidence="6 7">
    <name type="scientific">Ciona intestinalis</name>
    <name type="common">Transparent sea squirt</name>
    <name type="synonym">Ascidia intestinalis</name>
    <dbReference type="NCBI Taxonomy" id="7719"/>
    <lineage>
        <taxon>Eukaryota</taxon>
        <taxon>Metazoa</taxon>
        <taxon>Chordata</taxon>
        <taxon>Tunicata</taxon>
        <taxon>Ascidiacea</taxon>
        <taxon>Phlebobranchia</taxon>
        <taxon>Cionidae</taxon>
        <taxon>Ciona</taxon>
    </lineage>
</organism>
<dbReference type="Ensembl" id="ENSCINT00000024198.2">
    <property type="protein sequence ID" value="ENSCINP00000023952.2"/>
    <property type="gene ID" value="ENSCING00000012945.2"/>
</dbReference>
<dbReference type="HOGENOM" id="CLU_086499_0_1_1"/>
<feature type="domain" description="Large ribosomal subunit protein bL12 C-terminal" evidence="4">
    <location>
        <begin position="116"/>
        <end position="183"/>
    </location>
</feature>
<dbReference type="SUPFAM" id="SSF54736">
    <property type="entry name" value="ClpS-like"/>
    <property type="match status" value="1"/>
</dbReference>
<reference evidence="6" key="4">
    <citation type="submission" date="2025-09" db="UniProtKB">
        <authorList>
            <consortium name="Ensembl"/>
        </authorList>
    </citation>
    <scope>IDENTIFICATION</scope>
</reference>
<protein>
    <recommendedName>
        <fullName evidence="8">39S ribosomal protein L12, mitochondrial</fullName>
    </recommendedName>
</protein>
<keyword evidence="2" id="KW-0689">Ribosomal protein</keyword>
<dbReference type="PANTHER" id="PTHR45987">
    <property type="entry name" value="39S RIBOSOMAL PROTEIN L12"/>
    <property type="match status" value="1"/>
</dbReference>
<dbReference type="GO" id="GO:0005762">
    <property type="term" value="C:mitochondrial large ribosomal subunit"/>
    <property type="evidence" value="ECO:0000318"/>
    <property type="project" value="GO_Central"/>
</dbReference>
<evidence type="ECO:0000256" key="3">
    <source>
        <dbReference type="ARBA" id="ARBA00023274"/>
    </source>
</evidence>
<dbReference type="Gene3D" id="1.20.5.710">
    <property type="entry name" value="Single helix bin"/>
    <property type="match status" value="1"/>
</dbReference>
<evidence type="ECO:0000313" key="7">
    <source>
        <dbReference type="Proteomes" id="UP000008144"/>
    </source>
</evidence>
<accession>F6RGQ1</accession>
<dbReference type="InParanoid" id="F6RGQ1"/>
<dbReference type="AlphaFoldDB" id="F6RGQ1"/>
<evidence type="ECO:0000256" key="1">
    <source>
        <dbReference type="ARBA" id="ARBA00007197"/>
    </source>
</evidence>
<dbReference type="InterPro" id="IPR008932">
    <property type="entry name" value="Ribosomal_bL12_oligo"/>
</dbReference>
<dbReference type="PANTHER" id="PTHR45987:SF4">
    <property type="entry name" value="LARGE RIBOSOMAL SUBUNIT PROTEIN BL12M"/>
    <property type="match status" value="1"/>
</dbReference>
<name>F6RGQ1_CIOIN</name>
<comment type="similarity">
    <text evidence="1">Belongs to the bacterial ribosomal protein bL12 family.</text>
</comment>